<dbReference type="OrthoDB" id="2369013at2759"/>
<feature type="region of interest" description="Disordered" evidence="1">
    <location>
        <begin position="106"/>
        <end position="129"/>
    </location>
</feature>
<dbReference type="PROSITE" id="PS51886">
    <property type="entry name" value="TLDC"/>
    <property type="match status" value="1"/>
</dbReference>
<organism evidence="3 4">
    <name type="scientific">Stylonychia lemnae</name>
    <name type="common">Ciliate</name>
    <dbReference type="NCBI Taxonomy" id="5949"/>
    <lineage>
        <taxon>Eukaryota</taxon>
        <taxon>Sar</taxon>
        <taxon>Alveolata</taxon>
        <taxon>Ciliophora</taxon>
        <taxon>Intramacronucleata</taxon>
        <taxon>Spirotrichea</taxon>
        <taxon>Stichotrichia</taxon>
        <taxon>Sporadotrichida</taxon>
        <taxon>Oxytrichidae</taxon>
        <taxon>Stylonychinae</taxon>
        <taxon>Stylonychia</taxon>
    </lineage>
</organism>
<reference evidence="3 4" key="1">
    <citation type="submission" date="2014-06" db="EMBL/GenBank/DDBJ databases">
        <authorList>
            <person name="Swart Estienne"/>
        </authorList>
    </citation>
    <scope>NUCLEOTIDE SEQUENCE [LARGE SCALE GENOMIC DNA]</scope>
    <source>
        <strain evidence="3 4">130c</strain>
    </source>
</reference>
<gene>
    <name evidence="3" type="primary">Contig19502.g20673</name>
    <name evidence="3" type="ORF">STYLEM_15197</name>
</gene>
<dbReference type="PANTHER" id="PTHR23354:SF122">
    <property type="entry name" value="GTPASE-ACTIVATING PROTEIN SKYWALKER"/>
    <property type="match status" value="1"/>
</dbReference>
<evidence type="ECO:0000256" key="1">
    <source>
        <dbReference type="SAM" id="MobiDB-lite"/>
    </source>
</evidence>
<dbReference type="AlphaFoldDB" id="A0A078AVL0"/>
<feature type="region of interest" description="Disordered" evidence="1">
    <location>
        <begin position="48"/>
        <end position="70"/>
    </location>
</feature>
<evidence type="ECO:0000313" key="4">
    <source>
        <dbReference type="Proteomes" id="UP000039865"/>
    </source>
</evidence>
<dbReference type="OMA" id="KEYLMIF"/>
<dbReference type="SMART" id="SM00584">
    <property type="entry name" value="TLDc"/>
    <property type="match status" value="1"/>
</dbReference>
<dbReference type="InParanoid" id="A0A078AVL0"/>
<accession>A0A078AVL0</accession>
<dbReference type="InterPro" id="IPR006571">
    <property type="entry name" value="TLDc_dom"/>
</dbReference>
<proteinExistence type="predicted"/>
<evidence type="ECO:0000313" key="3">
    <source>
        <dbReference type="EMBL" id="CDW86106.1"/>
    </source>
</evidence>
<dbReference type="Pfam" id="PF07534">
    <property type="entry name" value="TLD"/>
    <property type="match status" value="1"/>
</dbReference>
<dbReference type="Proteomes" id="UP000039865">
    <property type="component" value="Unassembled WGS sequence"/>
</dbReference>
<protein>
    <recommendedName>
        <fullName evidence="2">TLDc domain-containing protein</fullName>
    </recommendedName>
</protein>
<feature type="compositionally biased region" description="Basic and acidic residues" evidence="1">
    <location>
        <begin position="57"/>
        <end position="70"/>
    </location>
</feature>
<feature type="compositionally biased region" description="Low complexity" evidence="1">
    <location>
        <begin position="106"/>
        <end position="122"/>
    </location>
</feature>
<dbReference type="PANTHER" id="PTHR23354">
    <property type="entry name" value="NUCLEOLAR PROTEIN 7/ESTROGEN RECEPTOR COACTIVATOR-RELATED"/>
    <property type="match status" value="1"/>
</dbReference>
<feature type="domain" description="TLDc" evidence="2">
    <location>
        <begin position="176"/>
        <end position="347"/>
    </location>
</feature>
<dbReference type="EMBL" id="CCKQ01014350">
    <property type="protein sequence ID" value="CDW86106.1"/>
    <property type="molecule type" value="Genomic_DNA"/>
</dbReference>
<sequence length="347" mass="40588">MEYLKQTFQCPGLGIKVYRVHVRVDNQRALKRKSLLTSSYKTRQLIQANNKLQNSQDKNDSSRQSIRKIEQQDPNDIQDLLISPAQQLKRYYSIQVGATKNYQANVNQQQNQKQDQQKGLNNRNTNKNKSQLCQKKENYLYDLKEKQDELEEETLLKMDSETIIKYQKFRGLVNEQLMLMDNQYIFTPKFLPLSVKTTLLYKATRDGYKASDFHKICDNKGPTITFILSEQGLVFGGYTSVSWKSTDTYQSKEDHQAFIFSLTNKTLHTKYRIFDHAVGHDKEYLMIFSGDIRIKDKCNAHVESTSELGMTYTMINNQKFQDDLTRQYLAGSYSFRVIEIEVYKASE</sequence>
<keyword evidence="4" id="KW-1185">Reference proteome</keyword>
<name>A0A078AVL0_STYLE</name>
<evidence type="ECO:0000259" key="2">
    <source>
        <dbReference type="PROSITE" id="PS51886"/>
    </source>
</evidence>